<dbReference type="AlphaFoldDB" id="A0A5B9QMB7"/>
<reference evidence="3 4" key="1">
    <citation type="submission" date="2019-08" db="EMBL/GenBank/DDBJ databases">
        <title>Deep-cultivation of Planctomycetes and their phenomic and genomic characterization uncovers novel biology.</title>
        <authorList>
            <person name="Wiegand S."/>
            <person name="Jogler M."/>
            <person name="Boedeker C."/>
            <person name="Pinto D."/>
            <person name="Vollmers J."/>
            <person name="Rivas-Marin E."/>
            <person name="Kohn T."/>
            <person name="Peeters S.H."/>
            <person name="Heuer A."/>
            <person name="Rast P."/>
            <person name="Oberbeckmann S."/>
            <person name="Bunk B."/>
            <person name="Jeske O."/>
            <person name="Meyerdierks A."/>
            <person name="Storesund J.E."/>
            <person name="Kallscheuer N."/>
            <person name="Luecker S."/>
            <person name="Lage O.M."/>
            <person name="Pohl T."/>
            <person name="Merkel B.J."/>
            <person name="Hornburger P."/>
            <person name="Mueller R.-W."/>
            <person name="Bruemmer F."/>
            <person name="Labrenz M."/>
            <person name="Spormann A.M."/>
            <person name="Op den Camp H."/>
            <person name="Overmann J."/>
            <person name="Amann R."/>
            <person name="Jetten M.S.M."/>
            <person name="Mascher T."/>
            <person name="Medema M.H."/>
            <person name="Devos D.P."/>
            <person name="Kaster A.-K."/>
            <person name="Ovreas L."/>
            <person name="Rohde M."/>
            <person name="Galperin M.Y."/>
            <person name="Jogler C."/>
        </authorList>
    </citation>
    <scope>NUCLEOTIDE SEQUENCE [LARGE SCALE GENOMIC DNA]</scope>
    <source>
        <strain evidence="3 4">UC8</strain>
    </source>
</reference>
<dbReference type="InterPro" id="IPR022227">
    <property type="entry name" value="DUF3754"/>
</dbReference>
<keyword evidence="4" id="KW-1185">Reference proteome</keyword>
<keyword evidence="2" id="KW-0812">Transmembrane</keyword>
<dbReference type="Proteomes" id="UP000325286">
    <property type="component" value="Chromosome"/>
</dbReference>
<evidence type="ECO:0000256" key="2">
    <source>
        <dbReference type="SAM" id="Phobius"/>
    </source>
</evidence>
<feature type="region of interest" description="Disordered" evidence="1">
    <location>
        <begin position="55"/>
        <end position="109"/>
    </location>
</feature>
<proteinExistence type="predicted"/>
<organism evidence="3 4">
    <name type="scientific">Roseimaritima ulvae</name>
    <dbReference type="NCBI Taxonomy" id="980254"/>
    <lineage>
        <taxon>Bacteria</taxon>
        <taxon>Pseudomonadati</taxon>
        <taxon>Planctomycetota</taxon>
        <taxon>Planctomycetia</taxon>
        <taxon>Pirellulales</taxon>
        <taxon>Pirellulaceae</taxon>
        <taxon>Roseimaritima</taxon>
    </lineage>
</organism>
<protein>
    <recommendedName>
        <fullName evidence="5">DUF3754 domain-containing protein</fullName>
    </recommendedName>
</protein>
<keyword evidence="2" id="KW-0472">Membrane</keyword>
<feature type="region of interest" description="Disordered" evidence="1">
    <location>
        <begin position="433"/>
        <end position="452"/>
    </location>
</feature>
<evidence type="ECO:0000256" key="1">
    <source>
        <dbReference type="SAM" id="MobiDB-lite"/>
    </source>
</evidence>
<evidence type="ECO:0008006" key="5">
    <source>
        <dbReference type="Google" id="ProtNLM"/>
    </source>
</evidence>
<dbReference type="Pfam" id="PF12576">
    <property type="entry name" value="DUF3754"/>
    <property type="match status" value="1"/>
</dbReference>
<feature type="transmembrane region" description="Helical" evidence="2">
    <location>
        <begin position="271"/>
        <end position="296"/>
    </location>
</feature>
<gene>
    <name evidence="3" type="ORF">UC8_20580</name>
</gene>
<dbReference type="KEGG" id="rul:UC8_20580"/>
<dbReference type="PANTHER" id="PTHR33645:SF11">
    <property type="entry name" value="AMINOPEPTIDASE (DUF3754)"/>
    <property type="match status" value="1"/>
</dbReference>
<evidence type="ECO:0000313" key="4">
    <source>
        <dbReference type="Proteomes" id="UP000325286"/>
    </source>
</evidence>
<dbReference type="PANTHER" id="PTHR33645">
    <property type="entry name" value="AMINOPEPTIDASE (DUF3754)"/>
    <property type="match status" value="1"/>
</dbReference>
<accession>A0A5B9QMB7</accession>
<name>A0A5B9QMB7_9BACT</name>
<keyword evidence="2" id="KW-1133">Transmembrane helix</keyword>
<evidence type="ECO:0000313" key="3">
    <source>
        <dbReference type="EMBL" id="QEG40054.1"/>
    </source>
</evidence>
<dbReference type="EMBL" id="CP042914">
    <property type="protein sequence ID" value="QEG40054.1"/>
    <property type="molecule type" value="Genomic_DNA"/>
</dbReference>
<sequence length="452" mass="50443">MASADLQQCLLDRDELTADQQAGLVSLGSVLGQVLHHYGRRGQAELNRRYVALDPDNETRPQPAAEADSEATAEQTPGDRAADTHAVNEPRAGSVRGAASETDAERQASEAINAAAESCTEAIRRVLLAANYSPLSRTDIEAAVGVASQWGVPLHVDFNVFKQLAVYTRGDIMGVRRLRVWNLPWREQLVEVPIYQRVVVVFQLVDDYNPSDALDPKQLHLRMFKNIPKLDVDMLLPGTRVRISWIDRTRIVVPSLGGIGMTIWKIVRTALLVAALSVYTAAILLGLVLAAVGYVVKSVLNYFQTRNRYMLNLTRSLYHQKLDSNAGVIYRLREEAQQQRYNEVLLGYYAMLSQQEAISRRRLKRRVERILRESIELEVDFDVDKTLALMQTLGLCEQLSDGKYRCAVTQAASDSLHRWWDAQSLSLDAPALSASAQPGRLADQLDPPPDET</sequence>